<dbReference type="EMBL" id="JBIAPI010000013">
    <property type="protein sequence ID" value="MFF3228147.1"/>
    <property type="molecule type" value="Genomic_DNA"/>
</dbReference>
<protein>
    <submittedName>
        <fullName evidence="1">RNA polymerase sigma factor</fullName>
    </submittedName>
</protein>
<dbReference type="SUPFAM" id="SSF88659">
    <property type="entry name" value="Sigma3 and sigma4 domains of RNA polymerase sigma factors"/>
    <property type="match status" value="1"/>
</dbReference>
<dbReference type="RefSeq" id="WP_387724719.1">
    <property type="nucleotide sequence ID" value="NZ_JBIAPI010000013.1"/>
</dbReference>
<evidence type="ECO:0000313" key="1">
    <source>
        <dbReference type="EMBL" id="MFF3228147.1"/>
    </source>
</evidence>
<comment type="caution">
    <text evidence="1">The sequence shown here is derived from an EMBL/GenBank/DDBJ whole genome shotgun (WGS) entry which is preliminary data.</text>
</comment>
<evidence type="ECO:0000313" key="2">
    <source>
        <dbReference type="Proteomes" id="UP001601948"/>
    </source>
</evidence>
<accession>A0ABW6R3R2</accession>
<dbReference type="Gene3D" id="1.10.10.10">
    <property type="entry name" value="Winged helix-like DNA-binding domain superfamily/Winged helix DNA-binding domain"/>
    <property type="match status" value="1"/>
</dbReference>
<dbReference type="InterPro" id="IPR036388">
    <property type="entry name" value="WH-like_DNA-bd_sf"/>
</dbReference>
<reference evidence="1 2" key="1">
    <citation type="submission" date="2024-10" db="EMBL/GenBank/DDBJ databases">
        <title>The Natural Products Discovery Center: Release of the First 8490 Sequenced Strains for Exploring Actinobacteria Biosynthetic Diversity.</title>
        <authorList>
            <person name="Kalkreuter E."/>
            <person name="Kautsar S.A."/>
            <person name="Yang D."/>
            <person name="Bader C.D."/>
            <person name="Teijaro C.N."/>
            <person name="Fluegel L."/>
            <person name="Davis C.M."/>
            <person name="Simpson J.R."/>
            <person name="Lauterbach L."/>
            <person name="Steele A.D."/>
            <person name="Gui C."/>
            <person name="Meng S."/>
            <person name="Li G."/>
            <person name="Viehrig K."/>
            <person name="Ye F."/>
            <person name="Su P."/>
            <person name="Kiefer A.F."/>
            <person name="Nichols A."/>
            <person name="Cepeda A.J."/>
            <person name="Yan W."/>
            <person name="Fan B."/>
            <person name="Jiang Y."/>
            <person name="Adhikari A."/>
            <person name="Zheng C.-J."/>
            <person name="Schuster L."/>
            <person name="Cowan T.M."/>
            <person name="Smanski M.J."/>
            <person name="Chevrette M.G."/>
            <person name="De Carvalho L.P.S."/>
            <person name="Shen B."/>
        </authorList>
    </citation>
    <scope>NUCLEOTIDE SEQUENCE [LARGE SCALE GENOMIC DNA]</scope>
    <source>
        <strain evidence="1 2">NPDC003040</strain>
    </source>
</reference>
<dbReference type="Proteomes" id="UP001601948">
    <property type="component" value="Unassembled WGS sequence"/>
</dbReference>
<organism evidence="1 2">
    <name type="scientific">Nocardia suismassiliense</name>
    <dbReference type="NCBI Taxonomy" id="2077092"/>
    <lineage>
        <taxon>Bacteria</taxon>
        <taxon>Bacillati</taxon>
        <taxon>Actinomycetota</taxon>
        <taxon>Actinomycetes</taxon>
        <taxon>Mycobacteriales</taxon>
        <taxon>Nocardiaceae</taxon>
        <taxon>Nocardia</taxon>
    </lineage>
</organism>
<keyword evidence="2" id="KW-1185">Reference proteome</keyword>
<gene>
    <name evidence="1" type="ORF">ACFYV7_35505</name>
</gene>
<dbReference type="InterPro" id="IPR013324">
    <property type="entry name" value="RNA_pol_sigma_r3/r4-like"/>
</dbReference>
<sequence>MSAPTTESLDRWLGRSIIDVPTTLQLAVFEYIVGVGLLEATTYAAHKARYVLNELDPEMCDTYEDIAQDVIVDLTETLPHERIRHWRAVLLQLVKWRVLHLRRKRLTARRHPGRRVDYDTAVSQLDESATADDYERMILRDQLIGALAAIPHEETRAVLAATFVIPTHDMGYDVRTVAEVAQLLGMSESKVKHLRTAGVRILRRLLDPTVRPKQGRGES</sequence>
<proteinExistence type="predicted"/>
<name>A0ABW6R3R2_9NOCA</name>